<evidence type="ECO:0000256" key="7">
    <source>
        <dbReference type="SAM" id="MobiDB-lite"/>
    </source>
</evidence>
<dbReference type="OrthoDB" id="10018191at2759"/>
<proteinExistence type="predicted"/>
<keyword evidence="6" id="KW-0863">Zinc-finger</keyword>
<sequence>MADQAAEPRWPVIRIMSSRQTCSECGRAFSRPEHCARHMLTHRDVKPHGCDFCGQRFQRLDALQRHMDKSCVERLVAMGAIPTNEPQNKRRRSTPTYPPERTDSKDESNQLRPLSVQDFAVPKIPYARPSAPEISQQLQPYDGLNPLSNLTELLNFPNPQIGFDSNYMFFDPNFSMWGDTYYFNAPITTTRTMMNDGETSNAQKNTDIMATFENFIRFTSPNELSTVDSQVQRYLQTPHIPRAYDLNSLNILINIFMRHITPMFRSFDGFRIDEHTLPEQILGAAAIGALFSAAPGNIKVARLLYADCSRMLCGHELTSSPKLKSLVQTYLLMELFGILSGQKRATELSEAHHYALVQEWSDYDEFLSSNERSELEREQGERLFYDIMTIEALRFSLMQLPPVLSPFNTRYIPSYVNNMFNINSDAVLQCLNETPGQEISSDTTYQEIALIAVAAWNASGRWSPQTYEAGNRRWRAELIETALLRFTTHHKSVKSHCSSMILCYMIVLSLHVSFGILASTANCVMAKRQVPSHVEETRVNWMQSNDQLKAVRHSKALLDTAYEGLRRNSPADSYQPEFAADSGCEGPHDAICIYLAALVLWATGRENNDSELYSQDVGKAMECLESLKAAIAPSFRESLGILVNEKTT</sequence>
<dbReference type="GeneID" id="55989101"/>
<keyword evidence="2" id="KW-0862">Zinc</keyword>
<keyword evidence="4" id="KW-0804">Transcription</keyword>
<keyword evidence="3" id="KW-0805">Transcription regulation</keyword>
<dbReference type="SUPFAM" id="SSF57667">
    <property type="entry name" value="beta-beta-alpha zinc fingers"/>
    <property type="match status" value="1"/>
</dbReference>
<evidence type="ECO:0000313" key="9">
    <source>
        <dbReference type="EMBL" id="QKX54504.1"/>
    </source>
</evidence>
<protein>
    <recommendedName>
        <fullName evidence="8">C2H2-type domain-containing protein</fullName>
    </recommendedName>
</protein>
<feature type="compositionally biased region" description="Basic and acidic residues" evidence="7">
    <location>
        <begin position="100"/>
        <end position="109"/>
    </location>
</feature>
<dbReference type="GO" id="GO:0008270">
    <property type="term" value="F:zinc ion binding"/>
    <property type="evidence" value="ECO:0007669"/>
    <property type="project" value="UniProtKB-KW"/>
</dbReference>
<dbReference type="PROSITE" id="PS00028">
    <property type="entry name" value="ZINC_FINGER_C2H2_1"/>
    <property type="match status" value="1"/>
</dbReference>
<evidence type="ECO:0000313" key="10">
    <source>
        <dbReference type="Proteomes" id="UP000509510"/>
    </source>
</evidence>
<dbReference type="Gene3D" id="3.30.160.60">
    <property type="entry name" value="Classic Zinc Finger"/>
    <property type="match status" value="2"/>
</dbReference>
<feature type="region of interest" description="Disordered" evidence="7">
    <location>
        <begin position="82"/>
        <end position="113"/>
    </location>
</feature>
<dbReference type="SMART" id="SM00355">
    <property type="entry name" value="ZnF_C2H2"/>
    <property type="match status" value="2"/>
</dbReference>
<dbReference type="InterPro" id="IPR013087">
    <property type="entry name" value="Znf_C2H2_type"/>
</dbReference>
<keyword evidence="1" id="KW-0479">Metal-binding</keyword>
<evidence type="ECO:0000256" key="1">
    <source>
        <dbReference type="ARBA" id="ARBA00022723"/>
    </source>
</evidence>
<evidence type="ECO:0000256" key="4">
    <source>
        <dbReference type="ARBA" id="ARBA00023163"/>
    </source>
</evidence>
<dbReference type="PROSITE" id="PS50157">
    <property type="entry name" value="ZINC_FINGER_C2H2_2"/>
    <property type="match status" value="1"/>
</dbReference>
<name>A0A7H8QKS2_TALRU</name>
<dbReference type="EMBL" id="CP055898">
    <property type="protein sequence ID" value="QKX54504.1"/>
    <property type="molecule type" value="Genomic_DNA"/>
</dbReference>
<evidence type="ECO:0000256" key="3">
    <source>
        <dbReference type="ARBA" id="ARBA00023015"/>
    </source>
</evidence>
<dbReference type="InterPro" id="IPR036236">
    <property type="entry name" value="Znf_C2H2_sf"/>
</dbReference>
<dbReference type="PANTHER" id="PTHR47660">
    <property type="entry name" value="TRANSCRIPTION FACTOR WITH C2H2 AND ZN(2)-CYS(6) DNA BINDING DOMAIN (EUROFUNG)-RELATED-RELATED"/>
    <property type="match status" value="1"/>
</dbReference>
<dbReference type="KEGG" id="trg:TRUGW13939_01591"/>
<keyword evidence="5" id="KW-0539">Nucleus</keyword>
<keyword evidence="10" id="KW-1185">Reference proteome</keyword>
<evidence type="ECO:0000259" key="8">
    <source>
        <dbReference type="PROSITE" id="PS50157"/>
    </source>
</evidence>
<feature type="domain" description="C2H2-type" evidence="8">
    <location>
        <begin position="20"/>
        <end position="47"/>
    </location>
</feature>
<dbReference type="AlphaFoldDB" id="A0A7H8QKS2"/>
<dbReference type="RefSeq" id="XP_035340683.1">
    <property type="nucleotide sequence ID" value="XM_035484790.1"/>
</dbReference>
<dbReference type="CDD" id="cd12148">
    <property type="entry name" value="fungal_TF_MHR"/>
    <property type="match status" value="1"/>
</dbReference>
<dbReference type="Proteomes" id="UP000509510">
    <property type="component" value="Chromosome I"/>
</dbReference>
<evidence type="ECO:0000256" key="2">
    <source>
        <dbReference type="ARBA" id="ARBA00022833"/>
    </source>
</evidence>
<accession>A0A7H8QKS2</accession>
<reference evidence="10" key="1">
    <citation type="submission" date="2020-06" db="EMBL/GenBank/DDBJ databases">
        <title>A chromosome-scale genome assembly of Talaromyces rugulosus W13939.</title>
        <authorList>
            <person name="Wang B."/>
            <person name="Guo L."/>
            <person name="Ye K."/>
            <person name="Wang L."/>
        </authorList>
    </citation>
    <scope>NUCLEOTIDE SEQUENCE [LARGE SCALE GENOMIC DNA]</scope>
    <source>
        <strain evidence="10">W13939</strain>
    </source>
</reference>
<evidence type="ECO:0000256" key="5">
    <source>
        <dbReference type="ARBA" id="ARBA00023242"/>
    </source>
</evidence>
<dbReference type="Pfam" id="PF00096">
    <property type="entry name" value="zf-C2H2"/>
    <property type="match status" value="1"/>
</dbReference>
<gene>
    <name evidence="9" type="ORF">TRUGW13939_01591</name>
</gene>
<evidence type="ECO:0000256" key="6">
    <source>
        <dbReference type="PROSITE-ProRule" id="PRU00042"/>
    </source>
</evidence>
<organism evidence="9 10">
    <name type="scientific">Talaromyces rugulosus</name>
    <name type="common">Penicillium rugulosum</name>
    <dbReference type="NCBI Taxonomy" id="121627"/>
    <lineage>
        <taxon>Eukaryota</taxon>
        <taxon>Fungi</taxon>
        <taxon>Dikarya</taxon>
        <taxon>Ascomycota</taxon>
        <taxon>Pezizomycotina</taxon>
        <taxon>Eurotiomycetes</taxon>
        <taxon>Eurotiomycetidae</taxon>
        <taxon>Eurotiales</taxon>
        <taxon>Trichocomaceae</taxon>
        <taxon>Talaromyces</taxon>
        <taxon>Talaromyces sect. Islandici</taxon>
    </lineage>
</organism>